<dbReference type="AlphaFoldDB" id="A0A0L8KYP5"/>
<sequence>MRRYPSIDRLSGSCTADLRRLERTRYWPEATEEAFWHWKALAYGPLRRLADPSSVTRCGFYECGCDPGRSRDHLEAVLHVLPRKSAREFRALVRALDLTILTRVRVIAADSLDVPWWRDQL</sequence>
<gene>
    <name evidence="1" type="ORF">ADK37_32470</name>
</gene>
<name>A0A0L8KYP5_9ACTN</name>
<dbReference type="Proteomes" id="UP000037251">
    <property type="component" value="Unassembled WGS sequence"/>
</dbReference>
<evidence type="ECO:0000313" key="1">
    <source>
        <dbReference type="EMBL" id="KOG31063.1"/>
    </source>
</evidence>
<dbReference type="EMBL" id="LGUS01000202">
    <property type="protein sequence ID" value="KOG31063.1"/>
    <property type="molecule type" value="Genomic_DNA"/>
</dbReference>
<accession>A0A0L8KYP5</accession>
<proteinExistence type="predicted"/>
<comment type="caution">
    <text evidence="1">The sequence shown here is derived from an EMBL/GenBank/DDBJ whole genome shotgun (WGS) entry which is preliminary data.</text>
</comment>
<dbReference type="eggNOG" id="ENOG50329U3">
    <property type="taxonomic scope" value="Bacteria"/>
</dbReference>
<protein>
    <submittedName>
        <fullName evidence="1">Uncharacterized protein</fullName>
    </submittedName>
</protein>
<keyword evidence="2" id="KW-1185">Reference proteome</keyword>
<dbReference type="PATRIC" id="fig|67356.5.peg.6951"/>
<reference evidence="2" key="1">
    <citation type="submission" date="2015-07" db="EMBL/GenBank/DDBJ databases">
        <authorList>
            <person name="Ju K.-S."/>
            <person name="Doroghazi J.R."/>
            <person name="Metcalf W.W."/>
        </authorList>
    </citation>
    <scope>NUCLEOTIDE SEQUENCE [LARGE SCALE GENOMIC DNA]</scope>
    <source>
        <strain evidence="2">NRRL 2290</strain>
    </source>
</reference>
<organism evidence="1 2">
    <name type="scientific">Streptomyces resistomycificus</name>
    <dbReference type="NCBI Taxonomy" id="67356"/>
    <lineage>
        <taxon>Bacteria</taxon>
        <taxon>Bacillati</taxon>
        <taxon>Actinomycetota</taxon>
        <taxon>Actinomycetes</taxon>
        <taxon>Kitasatosporales</taxon>
        <taxon>Streptomycetaceae</taxon>
        <taxon>Streptomyces</taxon>
        <taxon>Streptomyces aurantiacus group</taxon>
    </lineage>
</organism>
<evidence type="ECO:0000313" key="2">
    <source>
        <dbReference type="Proteomes" id="UP000037251"/>
    </source>
</evidence>